<protein>
    <submittedName>
        <fullName evidence="1">Uncharacterized protein</fullName>
    </submittedName>
</protein>
<evidence type="ECO:0000313" key="2">
    <source>
        <dbReference type="Proteomes" id="UP001152795"/>
    </source>
</evidence>
<accession>A0A6S7FRG9</accession>
<comment type="caution">
    <text evidence="1">The sequence shown here is derived from an EMBL/GenBank/DDBJ whole genome shotgun (WGS) entry which is preliminary data.</text>
</comment>
<dbReference type="EMBL" id="CACRXK020000475">
    <property type="protein sequence ID" value="CAB3982178.1"/>
    <property type="molecule type" value="Genomic_DNA"/>
</dbReference>
<keyword evidence="2" id="KW-1185">Reference proteome</keyword>
<gene>
    <name evidence="1" type="ORF">PACLA_8A022265</name>
</gene>
<dbReference type="AlphaFoldDB" id="A0A6S7FRG9"/>
<sequence length="156" mass="17755">MNLSEELLLLLLLFGFNLEPPSQRTYCDICGADDFDDCNEKAHGTLAGRAASTVCEICGVLKHLPCDGAKHYEWFTDAYEDDDDDDGIKLVSQYDDDDDDDLQGLTVLPDTNIPERKMFDDPKDVEEYVKTAYEHIFAEHKKLYDEESGPKKKCDF</sequence>
<reference evidence="1" key="1">
    <citation type="submission" date="2020-04" db="EMBL/GenBank/DDBJ databases">
        <authorList>
            <person name="Alioto T."/>
            <person name="Alioto T."/>
            <person name="Gomez Garrido J."/>
        </authorList>
    </citation>
    <scope>NUCLEOTIDE SEQUENCE</scope>
    <source>
        <strain evidence="1">A484AB</strain>
    </source>
</reference>
<dbReference type="Proteomes" id="UP001152795">
    <property type="component" value="Unassembled WGS sequence"/>
</dbReference>
<name>A0A6S7FRG9_PARCT</name>
<evidence type="ECO:0000313" key="1">
    <source>
        <dbReference type="EMBL" id="CAB3982178.1"/>
    </source>
</evidence>
<proteinExistence type="predicted"/>
<organism evidence="1 2">
    <name type="scientific">Paramuricea clavata</name>
    <name type="common">Red gorgonian</name>
    <name type="synonym">Violescent sea-whip</name>
    <dbReference type="NCBI Taxonomy" id="317549"/>
    <lineage>
        <taxon>Eukaryota</taxon>
        <taxon>Metazoa</taxon>
        <taxon>Cnidaria</taxon>
        <taxon>Anthozoa</taxon>
        <taxon>Octocorallia</taxon>
        <taxon>Malacalcyonacea</taxon>
        <taxon>Plexauridae</taxon>
        <taxon>Paramuricea</taxon>
    </lineage>
</organism>